<reference evidence="2" key="1">
    <citation type="submission" date="2007-07" db="EMBL/GenBank/DDBJ databases">
        <title>PCAP assembly of the Caenorhabditis remanei genome.</title>
        <authorList>
            <consortium name="The Caenorhabditis remanei Sequencing Consortium"/>
            <person name="Wilson R.K."/>
        </authorList>
    </citation>
    <scope>NUCLEOTIDE SEQUENCE [LARGE SCALE GENOMIC DNA]</scope>
    <source>
        <strain evidence="2">PB4641</strain>
    </source>
</reference>
<name>E3LPF2_CAERE</name>
<dbReference type="InParanoid" id="E3LPF2"/>
<gene>
    <name evidence="2" type="ORF">CRE_26947</name>
</gene>
<keyword evidence="3" id="KW-1185">Reference proteome</keyword>
<protein>
    <submittedName>
        <fullName evidence="2">Uncharacterized protein</fullName>
    </submittedName>
</protein>
<accession>E3LPF2</accession>
<feature type="transmembrane region" description="Helical" evidence="1">
    <location>
        <begin position="201"/>
        <end position="225"/>
    </location>
</feature>
<keyword evidence="1" id="KW-0812">Transmembrane</keyword>
<evidence type="ECO:0000256" key="1">
    <source>
        <dbReference type="SAM" id="Phobius"/>
    </source>
</evidence>
<dbReference type="HOGENOM" id="CLU_1225795_0_0_1"/>
<sequence length="243" mass="28251">MRVSYSDVATDTSCLLNMVDAEQSRRNIHVPLSFKQETDYTSLVIRLDDVVNNLKEFHGFWIFDKVVLTMAMANSAYISFFSPSGSPQATVAIAIYSFLVMMFYTNFKFTKWTVSNFHVWLLLKETEQLITGDEGLLDNSRMKELREQILAITKRYKALSFKSFYSGMIFYVCLNFFALYMREYTRKGNVSEQYDLNMELAVSSTYLSLGIPVQISYLSTLIWLAKKQKKYSQRHDSTELQQV</sequence>
<keyword evidence="1" id="KW-0472">Membrane</keyword>
<evidence type="ECO:0000313" key="2">
    <source>
        <dbReference type="EMBL" id="EFP05578.1"/>
    </source>
</evidence>
<feature type="transmembrane region" description="Helical" evidence="1">
    <location>
        <begin position="88"/>
        <end position="107"/>
    </location>
</feature>
<proteinExistence type="predicted"/>
<organism evidence="3">
    <name type="scientific">Caenorhabditis remanei</name>
    <name type="common">Caenorhabditis vulgaris</name>
    <dbReference type="NCBI Taxonomy" id="31234"/>
    <lineage>
        <taxon>Eukaryota</taxon>
        <taxon>Metazoa</taxon>
        <taxon>Ecdysozoa</taxon>
        <taxon>Nematoda</taxon>
        <taxon>Chromadorea</taxon>
        <taxon>Rhabditida</taxon>
        <taxon>Rhabditina</taxon>
        <taxon>Rhabditomorpha</taxon>
        <taxon>Rhabditoidea</taxon>
        <taxon>Rhabditidae</taxon>
        <taxon>Peloderinae</taxon>
        <taxon>Caenorhabditis</taxon>
    </lineage>
</organism>
<feature type="transmembrane region" description="Helical" evidence="1">
    <location>
        <begin position="62"/>
        <end position="82"/>
    </location>
</feature>
<dbReference type="EMBL" id="DS268412">
    <property type="protein sequence ID" value="EFP05578.1"/>
    <property type="molecule type" value="Genomic_DNA"/>
</dbReference>
<dbReference type="AlphaFoldDB" id="E3LPF2"/>
<dbReference type="Proteomes" id="UP000008281">
    <property type="component" value="Unassembled WGS sequence"/>
</dbReference>
<keyword evidence="1" id="KW-1133">Transmembrane helix</keyword>
<feature type="transmembrane region" description="Helical" evidence="1">
    <location>
        <begin position="164"/>
        <end position="181"/>
    </location>
</feature>
<evidence type="ECO:0000313" key="3">
    <source>
        <dbReference type="Proteomes" id="UP000008281"/>
    </source>
</evidence>